<dbReference type="EMBL" id="QRGO01000001">
    <property type="protein sequence ID" value="RDV03764.1"/>
    <property type="molecule type" value="Genomic_DNA"/>
</dbReference>
<comment type="subcellular location">
    <subcellularLocation>
        <location evidence="4">Cytoplasm</location>
    </subcellularLocation>
</comment>
<dbReference type="FunFam" id="2.40.50.140:FF:000002">
    <property type="entry name" value="Translation initiation factor IF-1"/>
    <property type="match status" value="1"/>
</dbReference>
<keyword evidence="2 4" id="KW-0396">Initiation factor</keyword>
<protein>
    <recommendedName>
        <fullName evidence="4 5">Translation initiation factor IF-1</fullName>
    </recommendedName>
</protein>
<dbReference type="GO" id="GO:0003743">
    <property type="term" value="F:translation initiation factor activity"/>
    <property type="evidence" value="ECO:0007669"/>
    <property type="project" value="UniProtKB-UniRule"/>
</dbReference>
<feature type="region of interest" description="Disordered" evidence="6">
    <location>
        <begin position="68"/>
        <end position="90"/>
    </location>
</feature>
<dbReference type="Gene3D" id="2.40.50.140">
    <property type="entry name" value="Nucleic acid-binding proteins"/>
    <property type="match status" value="1"/>
</dbReference>
<reference evidence="9" key="1">
    <citation type="submission" date="2018-08" db="EMBL/GenBank/DDBJ databases">
        <authorList>
            <person name="Kim S.-J."/>
            <person name="Jung G.-Y."/>
        </authorList>
    </citation>
    <scope>NUCLEOTIDE SEQUENCE [LARGE SCALE GENOMIC DNA]</scope>
    <source>
        <strain evidence="9">GY_H</strain>
    </source>
</reference>
<proteinExistence type="inferred from homology"/>
<evidence type="ECO:0000256" key="1">
    <source>
        <dbReference type="ARBA" id="ARBA00010939"/>
    </source>
</evidence>
<comment type="similarity">
    <text evidence="1 4">Belongs to the IF-1 family.</text>
</comment>
<dbReference type="AlphaFoldDB" id="A0A371B881"/>
<evidence type="ECO:0000259" key="7">
    <source>
        <dbReference type="PROSITE" id="PS50832"/>
    </source>
</evidence>
<evidence type="ECO:0000313" key="9">
    <source>
        <dbReference type="Proteomes" id="UP000263993"/>
    </source>
</evidence>
<keyword evidence="4" id="KW-0694">RNA-binding</keyword>
<dbReference type="CDD" id="cd04451">
    <property type="entry name" value="S1_IF1"/>
    <property type="match status" value="1"/>
</dbReference>
<comment type="function">
    <text evidence="4">One of the essential components for the initiation of protein synthesis. Stabilizes the binding of IF-2 and IF-3 on the 30S subunit to which N-formylmethionyl-tRNA(fMet) subsequently binds. Helps modulate mRNA selection, yielding the 30S pre-initiation complex (PIC). Upon addition of the 50S ribosomal subunit IF-1, IF-2 and IF-3 are released leaving the mature 70S translation initiation complex.</text>
</comment>
<dbReference type="GO" id="GO:0019843">
    <property type="term" value="F:rRNA binding"/>
    <property type="evidence" value="ECO:0007669"/>
    <property type="project" value="UniProtKB-UniRule"/>
</dbReference>
<evidence type="ECO:0000256" key="2">
    <source>
        <dbReference type="ARBA" id="ARBA00022540"/>
    </source>
</evidence>
<organism evidence="8 9">
    <name type="scientific">Undibacter mobilis</name>
    <dbReference type="NCBI Taxonomy" id="2292256"/>
    <lineage>
        <taxon>Bacteria</taxon>
        <taxon>Pseudomonadati</taxon>
        <taxon>Pseudomonadota</taxon>
        <taxon>Alphaproteobacteria</taxon>
        <taxon>Hyphomicrobiales</taxon>
        <taxon>Nitrobacteraceae</taxon>
        <taxon>Undibacter</taxon>
    </lineage>
</organism>
<sequence length="90" mass="10500">MPKEEMLEFDGTVTEVLPDGNFRVKLDNEHEVLAYTAGKMRKFRIRTGVGDRVIVEMSPYDLQRGRISFRHKGDAPAPSPQQRRPNFRRR</sequence>
<dbReference type="GO" id="GO:0005829">
    <property type="term" value="C:cytosol"/>
    <property type="evidence" value="ECO:0007669"/>
    <property type="project" value="TreeGrafter"/>
</dbReference>
<dbReference type="NCBIfam" id="TIGR00008">
    <property type="entry name" value="infA"/>
    <property type="match status" value="1"/>
</dbReference>
<dbReference type="SMART" id="SM00316">
    <property type="entry name" value="S1"/>
    <property type="match status" value="1"/>
</dbReference>
<dbReference type="SUPFAM" id="SSF50249">
    <property type="entry name" value="Nucleic acid-binding proteins"/>
    <property type="match status" value="1"/>
</dbReference>
<dbReference type="InterPro" id="IPR004368">
    <property type="entry name" value="TIF_IF1"/>
</dbReference>
<name>A0A371B881_9BRAD</name>
<dbReference type="OrthoDB" id="9803250at2"/>
<dbReference type="RefSeq" id="WP_115515789.1">
    <property type="nucleotide sequence ID" value="NZ_QRGO01000001.1"/>
</dbReference>
<keyword evidence="4" id="KW-0963">Cytoplasm</keyword>
<keyword evidence="3 4" id="KW-0648">Protein biosynthesis</keyword>
<comment type="subunit">
    <text evidence="4">Component of the 30S ribosomal translation pre-initiation complex which assembles on the 30S ribosome in the order IF-2 and IF-3, IF-1 and N-formylmethionyl-tRNA(fMet); mRNA recruitment can occur at any time during PIC assembly.</text>
</comment>
<evidence type="ECO:0000256" key="6">
    <source>
        <dbReference type="SAM" id="MobiDB-lite"/>
    </source>
</evidence>
<keyword evidence="4" id="KW-0699">rRNA-binding</keyword>
<feature type="domain" description="S1-like" evidence="7">
    <location>
        <begin position="1"/>
        <end position="72"/>
    </location>
</feature>
<accession>A0A371B881</accession>
<dbReference type="HAMAP" id="MF_00075">
    <property type="entry name" value="IF_1"/>
    <property type="match status" value="1"/>
</dbReference>
<dbReference type="PANTHER" id="PTHR33370">
    <property type="entry name" value="TRANSLATION INITIATION FACTOR IF-1, CHLOROPLASTIC"/>
    <property type="match status" value="1"/>
</dbReference>
<dbReference type="Proteomes" id="UP000263993">
    <property type="component" value="Unassembled WGS sequence"/>
</dbReference>
<evidence type="ECO:0000256" key="4">
    <source>
        <dbReference type="HAMAP-Rule" id="MF_00075"/>
    </source>
</evidence>
<keyword evidence="9" id="KW-1185">Reference proteome</keyword>
<comment type="caution">
    <text evidence="8">The sequence shown here is derived from an EMBL/GenBank/DDBJ whole genome shotgun (WGS) entry which is preliminary data.</text>
</comment>
<dbReference type="InterPro" id="IPR003029">
    <property type="entry name" value="S1_domain"/>
</dbReference>
<evidence type="ECO:0000313" key="8">
    <source>
        <dbReference type="EMBL" id="RDV03764.1"/>
    </source>
</evidence>
<evidence type="ECO:0000256" key="3">
    <source>
        <dbReference type="ARBA" id="ARBA00022917"/>
    </source>
</evidence>
<dbReference type="InterPro" id="IPR006196">
    <property type="entry name" value="RNA-binding_domain_S1_IF1"/>
</dbReference>
<dbReference type="InterPro" id="IPR012340">
    <property type="entry name" value="NA-bd_OB-fold"/>
</dbReference>
<dbReference type="PROSITE" id="PS50832">
    <property type="entry name" value="S1_IF1_TYPE"/>
    <property type="match status" value="1"/>
</dbReference>
<dbReference type="GO" id="GO:0043022">
    <property type="term" value="F:ribosome binding"/>
    <property type="evidence" value="ECO:0007669"/>
    <property type="project" value="UniProtKB-UniRule"/>
</dbReference>
<dbReference type="Pfam" id="PF01176">
    <property type="entry name" value="eIF-1a"/>
    <property type="match status" value="1"/>
</dbReference>
<dbReference type="PANTHER" id="PTHR33370:SF1">
    <property type="entry name" value="TRANSLATION INITIATION FACTOR IF-1, CHLOROPLASTIC"/>
    <property type="match status" value="1"/>
</dbReference>
<evidence type="ECO:0000256" key="5">
    <source>
        <dbReference type="NCBIfam" id="TIGR00008"/>
    </source>
</evidence>
<gene>
    <name evidence="4" type="primary">infA</name>
    <name evidence="8" type="ORF">DXH78_03675</name>
</gene>